<evidence type="ECO:0000313" key="2">
    <source>
        <dbReference type="EnsemblProtists" id="EOD13646"/>
    </source>
</evidence>
<dbReference type="RefSeq" id="XP_005766075.1">
    <property type="nucleotide sequence ID" value="XM_005766018.1"/>
</dbReference>
<dbReference type="OMA" id="YFPDWLE"/>
<evidence type="ECO:0000313" key="3">
    <source>
        <dbReference type="Proteomes" id="UP000013827"/>
    </source>
</evidence>
<dbReference type="GeneID" id="17259801"/>
<organism evidence="2 3">
    <name type="scientific">Emiliania huxleyi (strain CCMP1516)</name>
    <dbReference type="NCBI Taxonomy" id="280463"/>
    <lineage>
        <taxon>Eukaryota</taxon>
        <taxon>Haptista</taxon>
        <taxon>Haptophyta</taxon>
        <taxon>Prymnesiophyceae</taxon>
        <taxon>Isochrysidales</taxon>
        <taxon>Noelaerhabdaceae</taxon>
        <taxon>Emiliania</taxon>
    </lineage>
</organism>
<evidence type="ECO:0000259" key="1">
    <source>
        <dbReference type="Pfam" id="PF20670"/>
    </source>
</evidence>
<protein>
    <recommendedName>
        <fullName evidence="1">DUF6816 domain-containing protein</fullName>
    </recommendedName>
</protein>
<reference evidence="3" key="1">
    <citation type="journal article" date="2013" name="Nature">
        <title>Pan genome of the phytoplankton Emiliania underpins its global distribution.</title>
        <authorList>
            <person name="Read B.A."/>
            <person name="Kegel J."/>
            <person name="Klute M.J."/>
            <person name="Kuo A."/>
            <person name="Lefebvre S.C."/>
            <person name="Maumus F."/>
            <person name="Mayer C."/>
            <person name="Miller J."/>
            <person name="Monier A."/>
            <person name="Salamov A."/>
            <person name="Young J."/>
            <person name="Aguilar M."/>
            <person name="Claverie J.M."/>
            <person name="Frickenhaus S."/>
            <person name="Gonzalez K."/>
            <person name="Herman E.K."/>
            <person name="Lin Y.C."/>
            <person name="Napier J."/>
            <person name="Ogata H."/>
            <person name="Sarno A.F."/>
            <person name="Shmutz J."/>
            <person name="Schroeder D."/>
            <person name="de Vargas C."/>
            <person name="Verret F."/>
            <person name="von Dassow P."/>
            <person name="Valentin K."/>
            <person name="Van de Peer Y."/>
            <person name="Wheeler G."/>
            <person name="Dacks J.B."/>
            <person name="Delwiche C.F."/>
            <person name="Dyhrman S.T."/>
            <person name="Glockner G."/>
            <person name="John U."/>
            <person name="Richards T."/>
            <person name="Worden A.Z."/>
            <person name="Zhang X."/>
            <person name="Grigoriev I.V."/>
            <person name="Allen A.E."/>
            <person name="Bidle K."/>
            <person name="Borodovsky M."/>
            <person name="Bowler C."/>
            <person name="Brownlee C."/>
            <person name="Cock J.M."/>
            <person name="Elias M."/>
            <person name="Gladyshev V.N."/>
            <person name="Groth M."/>
            <person name="Guda C."/>
            <person name="Hadaegh A."/>
            <person name="Iglesias-Rodriguez M.D."/>
            <person name="Jenkins J."/>
            <person name="Jones B.M."/>
            <person name="Lawson T."/>
            <person name="Leese F."/>
            <person name="Lindquist E."/>
            <person name="Lobanov A."/>
            <person name="Lomsadze A."/>
            <person name="Malik S.B."/>
            <person name="Marsh M.E."/>
            <person name="Mackinder L."/>
            <person name="Mock T."/>
            <person name="Mueller-Roeber B."/>
            <person name="Pagarete A."/>
            <person name="Parker M."/>
            <person name="Probert I."/>
            <person name="Quesneville H."/>
            <person name="Raines C."/>
            <person name="Rensing S.A."/>
            <person name="Riano-Pachon D.M."/>
            <person name="Richier S."/>
            <person name="Rokitta S."/>
            <person name="Shiraiwa Y."/>
            <person name="Soanes D.M."/>
            <person name="van der Giezen M."/>
            <person name="Wahlund T.M."/>
            <person name="Williams B."/>
            <person name="Wilson W."/>
            <person name="Wolfe G."/>
            <person name="Wurch L.L."/>
        </authorList>
    </citation>
    <scope>NUCLEOTIDE SEQUENCE</scope>
</reference>
<dbReference type="Proteomes" id="UP000013827">
    <property type="component" value="Unassembled WGS sequence"/>
</dbReference>
<dbReference type="PaxDb" id="2903-EOD13646"/>
<keyword evidence="3" id="KW-1185">Reference proteome</keyword>
<dbReference type="KEGG" id="ehx:EMIHUDRAFT_119779"/>
<dbReference type="Pfam" id="PF20670">
    <property type="entry name" value="DUF6816"/>
    <property type="match status" value="1"/>
</dbReference>
<dbReference type="EnsemblProtists" id="EOD13646">
    <property type="protein sequence ID" value="EOD13646"/>
    <property type="gene ID" value="EMIHUDRAFT_119779"/>
</dbReference>
<dbReference type="eggNOG" id="ENOG502S9WG">
    <property type="taxonomic scope" value="Eukaryota"/>
</dbReference>
<dbReference type="AlphaFoldDB" id="A0A0D3IQW1"/>
<name>A0A0D3IQW1_EMIH1</name>
<dbReference type="HOGENOM" id="CLU_948091_0_0_1"/>
<feature type="domain" description="DUF6816" evidence="1">
    <location>
        <begin position="76"/>
        <end position="289"/>
    </location>
</feature>
<sequence length="294" mass="31042">MIASLALVLSAYLSPPECVGRRALVFGAGAASLVVPTRPLAALAADYAELQTRLDTPLVAQASMAPALGKVEPKVPGWLSGRWQCEQTLRRYSTPQGVQYIGAAGRPVSEAEASAAQTRSQIGRPVTLELRWRPAPGGGAVEDRPFNARSRLDAFAGRAVVRSALTCDEAGVDAPGLSCTYVEFSGPIVQKQFVNSVRVAAAPDAADGAFVSSDIMRTILARRKVAGDTRNFPPLTVDSEVLLSLSSTSPDTASGRLRLVEYLNANDPLYFAAGGKSVSISDYSLALTRLPPEQ</sequence>
<reference evidence="2" key="2">
    <citation type="submission" date="2024-10" db="UniProtKB">
        <authorList>
            <consortium name="EnsemblProtists"/>
        </authorList>
    </citation>
    <scope>IDENTIFICATION</scope>
</reference>
<accession>A0A0D3IQW1</accession>
<dbReference type="InterPro" id="IPR049213">
    <property type="entry name" value="DUF6816"/>
</dbReference>
<proteinExistence type="predicted"/>